<reference evidence="2 4" key="1">
    <citation type="journal article" date="2006" name="Genome Res.">
        <title>Massive genome erosion and functional adaptations provide insights into the symbiotic lifestyle of Sodalis glossinidius in the tsetse host.</title>
        <authorList>
            <person name="Toh H."/>
            <person name="Weiss B.L."/>
            <person name="Perkin S.A.H."/>
            <person name="Yamashita A."/>
            <person name="Oshima K."/>
            <person name="Hattori M."/>
            <person name="Aksoy S."/>
        </authorList>
    </citation>
    <scope>NUCLEOTIDE SEQUENCE [LARGE SCALE GENOMIC DNA]</scope>
    <source>
        <strain evidence="2">Morsitans</strain>
        <strain evidence="4">morsitans</strain>
    </source>
</reference>
<feature type="region of interest" description="Disordered" evidence="1">
    <location>
        <begin position="41"/>
        <end position="68"/>
    </location>
</feature>
<organism evidence="2 4">
    <name type="scientific">Sodalis glossinidius (strain morsitans)</name>
    <dbReference type="NCBI Taxonomy" id="343509"/>
    <lineage>
        <taxon>Bacteria</taxon>
        <taxon>Pseudomonadati</taxon>
        <taxon>Pseudomonadota</taxon>
        <taxon>Gammaproteobacteria</taxon>
        <taxon>Enterobacterales</taxon>
        <taxon>Bruguierivoracaceae</taxon>
        <taxon>Sodalis</taxon>
    </lineage>
</organism>
<evidence type="ECO:0000313" key="2">
    <source>
        <dbReference type="EMBL" id="BAE74061.1"/>
    </source>
</evidence>
<gene>
    <name evidence="2" type="ordered locus">SG0786</name>
    <name evidence="3" type="ORF">SGGMMB4_01852</name>
</gene>
<proteinExistence type="predicted"/>
<evidence type="ECO:0000313" key="4">
    <source>
        <dbReference type="Proteomes" id="UP000001932"/>
    </source>
</evidence>
<dbReference type="HOGENOM" id="CLU_1703078_0_0_6"/>
<dbReference type="EMBL" id="AP008232">
    <property type="protein sequence ID" value="BAE74061.1"/>
    <property type="molecule type" value="Genomic_DNA"/>
</dbReference>
<name>Q2NUW4_SODGM</name>
<dbReference type="Proteomes" id="UP000001932">
    <property type="component" value="Chromosome"/>
</dbReference>
<accession>Q2NUW4</accession>
<dbReference type="Proteomes" id="UP000245838">
    <property type="component" value="Chromosome sggmmb4_Chromosome"/>
</dbReference>
<dbReference type="EMBL" id="LN854557">
    <property type="protein sequence ID" value="CRL44643.1"/>
    <property type="molecule type" value="Genomic_DNA"/>
</dbReference>
<dbReference type="AlphaFoldDB" id="Q2NUW4"/>
<evidence type="ECO:0000313" key="5">
    <source>
        <dbReference type="Proteomes" id="UP000245838"/>
    </source>
</evidence>
<sequence>MMARLTELVTNPEGRLSTSDVIIVGAFLVSSLVVLCLESSGDRPDARSLSRSAPGSPMVASPALAQDGAPVSRERPMALLVVALAGGAGYWRGAQQARLVAQATLATRQAECEARQRQQAQATQQALETALTLQAQLQALNAFYREQEKPRDEP</sequence>
<evidence type="ECO:0000313" key="3">
    <source>
        <dbReference type="EMBL" id="CRL44643.1"/>
    </source>
</evidence>
<keyword evidence="4" id="KW-1185">Reference proteome</keyword>
<dbReference type="RefSeq" id="WP_011410649.1">
    <property type="nucleotide sequence ID" value="NC_007712.1"/>
</dbReference>
<protein>
    <submittedName>
        <fullName evidence="2">Uncharacterized protein</fullName>
    </submittedName>
</protein>
<dbReference type="KEGG" id="sgl:SG0786"/>
<evidence type="ECO:0000256" key="1">
    <source>
        <dbReference type="SAM" id="MobiDB-lite"/>
    </source>
</evidence>
<reference evidence="3 5" key="2">
    <citation type="submission" date="2015-05" db="EMBL/GenBank/DDBJ databases">
        <authorList>
            <person name="Goodhead I."/>
        </authorList>
    </citation>
    <scope>NUCLEOTIDE SEQUENCE [LARGE SCALE GENOMIC DNA]</scope>
    <source>
        <strain evidence="3">B4</strain>
        <strain evidence="5">morsitans</strain>
    </source>
</reference>
<dbReference type="BioCyc" id="SGLO343509:SGP1_RS06835-MONOMER"/>